<dbReference type="OMA" id="MRERKNP"/>
<accession>A0A0A8PMS2</accession>
<evidence type="ECO:0000313" key="2">
    <source>
        <dbReference type="EMBL" id="SCQ81453.1"/>
    </source>
</evidence>
<evidence type="ECO:0000256" key="1">
    <source>
        <dbReference type="SAM" id="Phobius"/>
    </source>
</evidence>
<feature type="transmembrane region" description="Helical" evidence="1">
    <location>
        <begin position="15"/>
        <end position="33"/>
    </location>
</feature>
<keyword evidence="1" id="KW-1133">Transmembrane helix</keyword>
<dbReference type="OrthoDB" id="2380563at2"/>
<name>A0A0A8PMS2_9ACTN</name>
<feature type="transmembrane region" description="Helical" evidence="1">
    <location>
        <begin position="187"/>
        <end position="211"/>
    </location>
</feature>
<feature type="transmembrane region" description="Helical" evidence="1">
    <location>
        <begin position="39"/>
        <end position="59"/>
    </location>
</feature>
<feature type="transmembrane region" description="Helical" evidence="1">
    <location>
        <begin position="123"/>
        <end position="148"/>
    </location>
</feature>
<feature type="transmembrane region" description="Helical" evidence="1">
    <location>
        <begin position="71"/>
        <end position="91"/>
    </location>
</feature>
<protein>
    <submittedName>
        <fullName evidence="2">Uncharacterized protein</fullName>
    </submittedName>
</protein>
<feature type="transmembrane region" description="Helical" evidence="1">
    <location>
        <begin position="154"/>
        <end position="175"/>
    </location>
</feature>
<dbReference type="InterPro" id="IPR025576">
    <property type="entry name" value="YwiC"/>
</dbReference>
<reference evidence="2 3" key="1">
    <citation type="submission" date="2016-09" db="EMBL/GenBank/DDBJ databases">
        <authorList>
            <person name="Laine KS P."/>
        </authorList>
    </citation>
    <scope>NUCLEOTIDE SEQUENCE [LARGE SCALE GENOMIC DNA]</scope>
    <source>
        <strain evidence="2">PFRJS-23</strain>
    </source>
</reference>
<dbReference type="AlphaFoldDB" id="A0A0A8PMS2"/>
<keyword evidence="1" id="KW-0472">Membrane</keyword>
<feature type="transmembrane region" description="Helical" evidence="1">
    <location>
        <begin position="97"/>
        <end position="116"/>
    </location>
</feature>
<proteinExistence type="predicted"/>
<gene>
    <name evidence="2" type="ORF">PFR_JS23_1941</name>
</gene>
<dbReference type="EMBL" id="LT618793">
    <property type="protein sequence ID" value="SCQ81453.1"/>
    <property type="molecule type" value="Genomic_DNA"/>
</dbReference>
<dbReference type="RefSeq" id="WP_013160246.1">
    <property type="nucleotide sequence ID" value="NZ_CCYN01000034.1"/>
</dbReference>
<sequence>MSTSIKHWIPNQHGAWAMLAVPFAAAVILRARVADVPAWTIPLAVLWLVGYLLFNAVLAWRKTAPARRQPLRSPLICYSLVCLVAGVAILMTGGLPLALWIVLFAPLVVAALVLAAHKRERSVLSGLTTVGAACLVFFVVRCGGWPLLAPGTDVWIGALLYGYFGGTVFHVKALIRGRRDAGSARAGLIWHGAWLVVALLLGSAGLASWWWTPFFALLIVRTAAMKHATNTGHVLRPALIGFTEVALSVVALVICMA</sequence>
<dbReference type="Proteomes" id="UP000250080">
    <property type="component" value="Chromosome I"/>
</dbReference>
<dbReference type="Pfam" id="PF14256">
    <property type="entry name" value="YwiC"/>
    <property type="match status" value="1"/>
</dbReference>
<evidence type="ECO:0000313" key="3">
    <source>
        <dbReference type="Proteomes" id="UP000250080"/>
    </source>
</evidence>
<dbReference type="GeneID" id="61222942"/>
<feature type="transmembrane region" description="Helical" evidence="1">
    <location>
        <begin position="234"/>
        <end position="255"/>
    </location>
</feature>
<keyword evidence="1" id="KW-0812">Transmembrane</keyword>
<organism evidence="2 3">
    <name type="scientific">Propionibacterium freudenreichii</name>
    <dbReference type="NCBI Taxonomy" id="1744"/>
    <lineage>
        <taxon>Bacteria</taxon>
        <taxon>Bacillati</taxon>
        <taxon>Actinomycetota</taxon>
        <taxon>Actinomycetes</taxon>
        <taxon>Propionibacteriales</taxon>
        <taxon>Propionibacteriaceae</taxon>
        <taxon>Propionibacterium</taxon>
    </lineage>
</organism>